<feature type="region of interest" description="Disordered" evidence="1">
    <location>
        <begin position="1"/>
        <end position="30"/>
    </location>
</feature>
<feature type="compositionally biased region" description="Basic residues" evidence="1">
    <location>
        <begin position="155"/>
        <end position="164"/>
    </location>
</feature>
<evidence type="ECO:0000256" key="1">
    <source>
        <dbReference type="SAM" id="MobiDB-lite"/>
    </source>
</evidence>
<dbReference type="Pfam" id="PF05678">
    <property type="entry name" value="VQ"/>
    <property type="match status" value="1"/>
</dbReference>
<dbReference type="PANTHER" id="PTHR33179">
    <property type="entry name" value="VQ MOTIF-CONTAINING PROTEIN"/>
    <property type="match status" value="1"/>
</dbReference>
<evidence type="ECO:0000313" key="4">
    <source>
        <dbReference type="Proteomes" id="UP001370490"/>
    </source>
</evidence>
<name>A0AAN8VQI8_9MAGN</name>
<proteinExistence type="predicted"/>
<feature type="compositionally biased region" description="Low complexity" evidence="1">
    <location>
        <begin position="1"/>
        <end position="13"/>
    </location>
</feature>
<gene>
    <name evidence="3" type="ORF">RJ641_031677</name>
</gene>
<dbReference type="EMBL" id="JBAMMX010000006">
    <property type="protein sequence ID" value="KAK6938169.1"/>
    <property type="molecule type" value="Genomic_DNA"/>
</dbReference>
<organism evidence="3 4">
    <name type="scientific">Dillenia turbinata</name>
    <dbReference type="NCBI Taxonomy" id="194707"/>
    <lineage>
        <taxon>Eukaryota</taxon>
        <taxon>Viridiplantae</taxon>
        <taxon>Streptophyta</taxon>
        <taxon>Embryophyta</taxon>
        <taxon>Tracheophyta</taxon>
        <taxon>Spermatophyta</taxon>
        <taxon>Magnoliopsida</taxon>
        <taxon>eudicotyledons</taxon>
        <taxon>Gunneridae</taxon>
        <taxon>Pentapetalae</taxon>
        <taxon>Dilleniales</taxon>
        <taxon>Dilleniaceae</taxon>
        <taxon>Dillenia</taxon>
    </lineage>
</organism>
<feature type="compositionally biased region" description="Polar residues" evidence="1">
    <location>
        <begin position="127"/>
        <end position="153"/>
    </location>
</feature>
<dbReference type="Proteomes" id="UP001370490">
    <property type="component" value="Unassembled WGS sequence"/>
</dbReference>
<dbReference type="PANTHER" id="PTHR33179:SF4">
    <property type="entry name" value="VQ MOTIF-CONTAINING PROTEIN"/>
    <property type="match status" value="1"/>
</dbReference>
<dbReference type="InterPro" id="IPR008889">
    <property type="entry name" value="VQ"/>
</dbReference>
<dbReference type="InterPro" id="IPR039609">
    <property type="entry name" value="VQ_15/22"/>
</dbReference>
<protein>
    <submittedName>
        <fullName evidence="3">VQ protein</fullName>
    </submittedName>
</protein>
<sequence>MDSGNSGSPSSSGGDEEYESRADSIPDFFTNQNDQFLPISNTHPSSHLLHQSSLFDTASNYGDPNNFPQTGNLHANSLLNLDPVWSRTGLMTRPDFHNNIMGNMGYVNSSSSLATSSSMPTAAKAQIASSSSTALQQTGKDSSTTEQQTNTGGKNPRKRTRASRRAPTTILTTDTTNFRAMVQEFTGIPAPPFSASPYSRRFDIFAAGSALRSGPPPQPAQGPLEPLGSLYPLRPSAQKFQANNNPFVSSTMSSTPGAAPAPPSSALQSFLNASMQVDHSHVTNPMNNATPYSLALSKQSNPNFLEMQNPMLAAFQPHSLESLAQLSVPPSFVSKSPDGLVSDHGHGHVNVVIPSHEPSSDTAAVDLRNEEDGNLGNWVSHGEEGSNDLHQNPLMRPYLGTYGTPPTCKLNFSACSSSDFRHDKGPENVSSRGGEEDIMKIVKKVFVGGSDYDYDYDNAAEEDG</sequence>
<reference evidence="3 4" key="1">
    <citation type="submission" date="2023-12" db="EMBL/GenBank/DDBJ databases">
        <title>A high-quality genome assembly for Dillenia turbinata (Dilleniales).</title>
        <authorList>
            <person name="Chanderbali A."/>
        </authorList>
    </citation>
    <scope>NUCLEOTIDE SEQUENCE [LARGE SCALE GENOMIC DNA]</scope>
    <source>
        <strain evidence="3">LSX21</strain>
        <tissue evidence="3">Leaf</tissue>
    </source>
</reference>
<keyword evidence="4" id="KW-1185">Reference proteome</keyword>
<comment type="caution">
    <text evidence="3">The sequence shown here is derived from an EMBL/GenBank/DDBJ whole genome shotgun (WGS) entry which is preliminary data.</text>
</comment>
<evidence type="ECO:0000313" key="3">
    <source>
        <dbReference type="EMBL" id="KAK6938169.1"/>
    </source>
</evidence>
<evidence type="ECO:0000259" key="2">
    <source>
        <dbReference type="Pfam" id="PF05678"/>
    </source>
</evidence>
<dbReference type="AlphaFoldDB" id="A0AAN8VQI8"/>
<feature type="domain" description="VQ" evidence="2">
    <location>
        <begin position="165"/>
        <end position="192"/>
    </location>
</feature>
<accession>A0AAN8VQI8</accession>
<feature type="region of interest" description="Disordered" evidence="1">
    <location>
        <begin position="124"/>
        <end position="169"/>
    </location>
</feature>